<dbReference type="InterPro" id="IPR011141">
    <property type="entry name" value="Polyketide_synthase_type-III"/>
</dbReference>
<dbReference type="AlphaFoldDB" id="A0A919QDT0"/>
<proteinExistence type="inferred from homology"/>
<organism evidence="7 8">
    <name type="scientific">Acrocarpospora phusangensis</name>
    <dbReference type="NCBI Taxonomy" id="1070424"/>
    <lineage>
        <taxon>Bacteria</taxon>
        <taxon>Bacillati</taxon>
        <taxon>Actinomycetota</taxon>
        <taxon>Actinomycetes</taxon>
        <taxon>Streptosporangiales</taxon>
        <taxon>Streptosporangiaceae</taxon>
        <taxon>Acrocarpospora</taxon>
    </lineage>
</organism>
<evidence type="ECO:0000256" key="4">
    <source>
        <dbReference type="PIRSR" id="PIRSR000451-1"/>
    </source>
</evidence>
<evidence type="ECO:0000259" key="6">
    <source>
        <dbReference type="Pfam" id="PF02797"/>
    </source>
</evidence>
<comment type="caution">
    <text evidence="7">The sequence shown here is derived from an EMBL/GenBank/DDBJ whole genome shotgun (WGS) entry which is preliminary data.</text>
</comment>
<feature type="active site" description="Acyl-thioester intermediate" evidence="4">
    <location>
        <position position="152"/>
    </location>
</feature>
<evidence type="ECO:0000313" key="7">
    <source>
        <dbReference type="EMBL" id="GIH24730.1"/>
    </source>
</evidence>
<dbReference type="InterPro" id="IPR016039">
    <property type="entry name" value="Thiolase-like"/>
</dbReference>
<protein>
    <submittedName>
        <fullName evidence="7">Stilbene synthase</fullName>
    </submittedName>
</protein>
<dbReference type="InterPro" id="IPR012328">
    <property type="entry name" value="Chalcone/stilbene_synt_C"/>
</dbReference>
<feature type="domain" description="Chalcone/stilbene synthase C-terminal" evidence="6">
    <location>
        <begin position="227"/>
        <end position="361"/>
    </location>
</feature>
<dbReference type="PANTHER" id="PTHR11877">
    <property type="entry name" value="HYDROXYMETHYLGLUTARYL-COA SYNTHASE"/>
    <property type="match status" value="1"/>
</dbReference>
<reference evidence="7" key="1">
    <citation type="submission" date="2021-01" db="EMBL/GenBank/DDBJ databases">
        <title>Whole genome shotgun sequence of Acrocarpospora phusangensis NBRC 108782.</title>
        <authorList>
            <person name="Komaki H."/>
            <person name="Tamura T."/>
        </authorList>
    </citation>
    <scope>NUCLEOTIDE SEQUENCE</scope>
    <source>
        <strain evidence="7">NBRC 108782</strain>
    </source>
</reference>
<dbReference type="GO" id="GO:0016747">
    <property type="term" value="F:acyltransferase activity, transferring groups other than amino-acyl groups"/>
    <property type="evidence" value="ECO:0007669"/>
    <property type="project" value="InterPro"/>
</dbReference>
<evidence type="ECO:0000256" key="2">
    <source>
        <dbReference type="ARBA" id="ARBA00022679"/>
    </source>
</evidence>
<dbReference type="Pfam" id="PF00195">
    <property type="entry name" value="Chal_sti_synt_N"/>
    <property type="match status" value="1"/>
</dbReference>
<name>A0A919QDT0_9ACTN</name>
<accession>A0A919QDT0</accession>
<dbReference type="Pfam" id="PF02797">
    <property type="entry name" value="Chal_sti_synt_C"/>
    <property type="match status" value="1"/>
</dbReference>
<evidence type="ECO:0000313" key="8">
    <source>
        <dbReference type="Proteomes" id="UP000640052"/>
    </source>
</evidence>
<keyword evidence="2" id="KW-0808">Transferase</keyword>
<dbReference type="PANTHER" id="PTHR11877:SF99">
    <property type="entry name" value="1,3,6,8-TETRAHYDROXYNAPHTHALENE SYNTHASE"/>
    <property type="match status" value="1"/>
</dbReference>
<dbReference type="SUPFAM" id="SSF53901">
    <property type="entry name" value="Thiolase-like"/>
    <property type="match status" value="2"/>
</dbReference>
<feature type="domain" description="Chalcone/stilbene synthase N-terminal" evidence="5">
    <location>
        <begin position="18"/>
        <end position="214"/>
    </location>
</feature>
<evidence type="ECO:0000256" key="3">
    <source>
        <dbReference type="ARBA" id="ARBA00023315"/>
    </source>
</evidence>
<dbReference type="GO" id="GO:0030639">
    <property type="term" value="P:polyketide biosynthetic process"/>
    <property type="evidence" value="ECO:0007669"/>
    <property type="project" value="TreeGrafter"/>
</dbReference>
<dbReference type="PIRSF" id="PIRSF000451">
    <property type="entry name" value="PKS_III"/>
    <property type="match status" value="1"/>
</dbReference>
<gene>
    <name evidence="7" type="ORF">Aph01nite_30400</name>
</gene>
<dbReference type="InterPro" id="IPR001099">
    <property type="entry name" value="Chalcone/stilbene_synt_N"/>
</dbReference>
<evidence type="ECO:0000256" key="1">
    <source>
        <dbReference type="ARBA" id="ARBA00005531"/>
    </source>
</evidence>
<keyword evidence="3" id="KW-0012">Acyltransferase</keyword>
<dbReference type="Proteomes" id="UP000640052">
    <property type="component" value="Unassembled WGS sequence"/>
</dbReference>
<comment type="similarity">
    <text evidence="1">Belongs to the thiolase-like superfamily. Chalcone/stilbene synthases family.</text>
</comment>
<dbReference type="CDD" id="cd00831">
    <property type="entry name" value="CHS_like"/>
    <property type="match status" value="1"/>
</dbReference>
<evidence type="ECO:0000259" key="5">
    <source>
        <dbReference type="Pfam" id="PF00195"/>
    </source>
</evidence>
<dbReference type="Gene3D" id="3.40.47.10">
    <property type="match status" value="2"/>
</dbReference>
<keyword evidence="8" id="KW-1185">Reference proteome</keyword>
<sequence>MGMSDPTGISETGSRMSRIAAVNSVLPPNRYPQAEITDAVARMCPGADRRVLERLHRGAKVEHRHLALPLADYEKLTGFGMANDVFIEAALDLGAEAVAGALAEAGLTPRDVDMIMFTSVTGIAAPSIEARLAGRLGLRPDVKRLPVFGLGCVAGAAGIARLHDYLRGWPEHVAVLLSVELCSLTLQRGDVSPANLVAGALFGDGAAAVVAVGAARGEPSHATVVASRGHLYPGSEHVMGWDVTDTGFRVVLDAGVPDVARAHLGHDVRGFLADHGLTIGDVSAWVCHPGGPKVLEAVLETLGLPPGALDVTWRSLAGVGNLSSASVLHVLRDTIALRPPPGTPGLLIAMGPGFCSELVLLSW</sequence>
<dbReference type="EMBL" id="BOOA01000021">
    <property type="protein sequence ID" value="GIH24730.1"/>
    <property type="molecule type" value="Genomic_DNA"/>
</dbReference>